<gene>
    <name evidence="1" type="ORF">ABR335_03805</name>
</gene>
<proteinExistence type="predicted"/>
<evidence type="ECO:0000313" key="1">
    <source>
        <dbReference type="EMBL" id="XBX98730.1"/>
    </source>
</evidence>
<dbReference type="RefSeq" id="WP_014097263.1">
    <property type="nucleotide sequence ID" value="NZ_CP158453.1"/>
</dbReference>
<dbReference type="EMBL" id="CP158453">
    <property type="protein sequence ID" value="XBX98730.1"/>
    <property type="molecule type" value="Genomic_DNA"/>
</dbReference>
<name>A0AAU7WKQ0_9BACI</name>
<reference evidence="1" key="1">
    <citation type="submission" date="2024-06" db="EMBL/GenBank/DDBJ databases">
        <authorList>
            <person name="Huang C.H."/>
            <person name="Ting Y.S."/>
            <person name="Cheng Y.H."/>
        </authorList>
    </citation>
    <scope>NUCLEOTIDE SEQUENCE</scope>
    <source>
        <strain evidence="1">TCI803</strain>
    </source>
</reference>
<dbReference type="InterPro" id="IPR029063">
    <property type="entry name" value="SAM-dependent_MTases_sf"/>
</dbReference>
<dbReference type="GeneID" id="93258696"/>
<sequence>MDRIAAKEMLMDKLTFDNNHSFDVIWSEGGYLQHGFEKELSLWRIYLKDKGYMAVSEILWLADTRPEEFSQY</sequence>
<organism evidence="1">
    <name type="scientific">Heyndrickxia faecalis</name>
    <dbReference type="NCBI Taxonomy" id="2824910"/>
    <lineage>
        <taxon>Bacteria</taxon>
        <taxon>Bacillati</taxon>
        <taxon>Bacillota</taxon>
        <taxon>Bacilli</taxon>
        <taxon>Bacillales</taxon>
        <taxon>Bacillaceae</taxon>
        <taxon>Heyndrickxia</taxon>
    </lineage>
</organism>
<dbReference type="AlphaFoldDB" id="A0AAU7WKQ0"/>
<protein>
    <submittedName>
        <fullName evidence="1">Uncharacterized protein</fullName>
    </submittedName>
</protein>
<dbReference type="Gene3D" id="3.40.50.150">
    <property type="entry name" value="Vaccinia Virus protein VP39"/>
    <property type="match status" value="1"/>
</dbReference>
<accession>A0AAU7WKQ0</accession>